<evidence type="ECO:0000313" key="5">
    <source>
        <dbReference type="EMBL" id="CAL1607333.1"/>
    </source>
</evidence>
<feature type="compositionally biased region" description="Low complexity" evidence="3">
    <location>
        <begin position="10"/>
        <end position="20"/>
    </location>
</feature>
<comment type="similarity">
    <text evidence="1">Belongs to the beta type-B retroviral polymerase family. HERV class-II K(HML-2) pol subfamily.</text>
</comment>
<dbReference type="InterPro" id="IPR051320">
    <property type="entry name" value="Viral_Replic_Matur_Polypro"/>
</dbReference>
<gene>
    <name evidence="5" type="ORF">KC01_LOCUS34384</name>
</gene>
<dbReference type="PANTHER" id="PTHR33064">
    <property type="entry name" value="POL PROTEIN"/>
    <property type="match status" value="1"/>
</dbReference>
<dbReference type="CDD" id="cd01647">
    <property type="entry name" value="RT_LTR"/>
    <property type="match status" value="1"/>
</dbReference>
<dbReference type="Proteomes" id="UP001497482">
    <property type="component" value="Chromosome 5"/>
</dbReference>
<feature type="region of interest" description="Disordered" evidence="3">
    <location>
        <begin position="1"/>
        <end position="46"/>
    </location>
</feature>
<dbReference type="Pfam" id="PF00078">
    <property type="entry name" value="RVT_1"/>
    <property type="match status" value="1"/>
</dbReference>
<dbReference type="Gene3D" id="3.30.70.270">
    <property type="match status" value="2"/>
</dbReference>
<accession>A0AAV2M1Y8</accession>
<evidence type="ECO:0000256" key="3">
    <source>
        <dbReference type="SAM" id="MobiDB-lite"/>
    </source>
</evidence>
<keyword evidence="6" id="KW-1185">Reference proteome</keyword>
<proteinExistence type="inferred from homology"/>
<dbReference type="Gene3D" id="3.10.10.10">
    <property type="entry name" value="HIV Type 1 Reverse Transcriptase, subunit A, domain 1"/>
    <property type="match status" value="1"/>
</dbReference>
<evidence type="ECO:0000256" key="1">
    <source>
        <dbReference type="ARBA" id="ARBA00010879"/>
    </source>
</evidence>
<dbReference type="InterPro" id="IPR000477">
    <property type="entry name" value="RT_dom"/>
</dbReference>
<dbReference type="AlphaFoldDB" id="A0AAV2M1Y8"/>
<dbReference type="PANTHER" id="PTHR33064:SF37">
    <property type="entry name" value="RIBONUCLEASE H"/>
    <property type="match status" value="1"/>
</dbReference>
<organism evidence="5 6">
    <name type="scientific">Knipowitschia caucasica</name>
    <name type="common">Caucasian dwarf goby</name>
    <name type="synonym">Pomatoschistus caucasicus</name>
    <dbReference type="NCBI Taxonomy" id="637954"/>
    <lineage>
        <taxon>Eukaryota</taxon>
        <taxon>Metazoa</taxon>
        <taxon>Chordata</taxon>
        <taxon>Craniata</taxon>
        <taxon>Vertebrata</taxon>
        <taxon>Euteleostomi</taxon>
        <taxon>Actinopterygii</taxon>
        <taxon>Neopterygii</taxon>
        <taxon>Teleostei</taxon>
        <taxon>Neoteleostei</taxon>
        <taxon>Acanthomorphata</taxon>
        <taxon>Gobiaria</taxon>
        <taxon>Gobiiformes</taxon>
        <taxon>Gobioidei</taxon>
        <taxon>Gobiidae</taxon>
        <taxon>Gobiinae</taxon>
        <taxon>Knipowitschia</taxon>
    </lineage>
</organism>
<dbReference type="EMBL" id="OZ035827">
    <property type="protein sequence ID" value="CAL1607333.1"/>
    <property type="molecule type" value="Genomic_DNA"/>
</dbReference>
<evidence type="ECO:0000313" key="6">
    <source>
        <dbReference type="Proteomes" id="UP001497482"/>
    </source>
</evidence>
<dbReference type="EC" id="3.1.26.4" evidence="2"/>
<dbReference type="SUPFAM" id="SSF56672">
    <property type="entry name" value="DNA/RNA polymerases"/>
    <property type="match status" value="1"/>
</dbReference>
<sequence length="495" mass="56849">MVYVSNGQWSSSASSLRPSSTPACPRTGRLPHHASATAEDPRGPLVEGGGWAESLMEEVLELRPWEEEDEEGKGLPSRCRPWSLGDPPLSSCLFPQFMTPSRDTSCRMPFGLKNAAQSFQRLMDSALRDMPFIFVYLDDVLVASSSEEEHLTHLRVLFTRLDQHGLIINPAKCVFGVPSIKFLGHLITSEGAAPLPSKVDAVSTFPRPRSARGLREFLGMVTFYHRFIRQAAHVMRPLYEALKASAIYYAAVCRAPGSTERDRNRLNKLVRRASSTLGCSLDSVEEVRDRRPLDSVEEVRDRRPLDSVEEVRDRRPLDSVEEVRDRRPLDSVEEVRDRRPLDSVEEVRDRRPLDSGEEVRDRRPLDSGEEVRDRRPLDSVEEVRDRRPLDSVEEVRDRRPLDSVEEVRDRRPLDSVEEVRDRRPLDSGEEVRDRRPLDSVEEVRNRRPLDSVEEVRDRRPLDSVEELRSSFSGRLRHPQCRKEQGLYPHRCQTVQ</sequence>
<feature type="domain" description="Reverse transcriptase" evidence="4">
    <location>
        <begin position="101"/>
        <end position="185"/>
    </location>
</feature>
<dbReference type="InterPro" id="IPR043128">
    <property type="entry name" value="Rev_trsase/Diguanyl_cyclase"/>
</dbReference>
<evidence type="ECO:0000259" key="4">
    <source>
        <dbReference type="Pfam" id="PF00078"/>
    </source>
</evidence>
<reference evidence="5 6" key="1">
    <citation type="submission" date="2024-04" db="EMBL/GenBank/DDBJ databases">
        <authorList>
            <person name="Waldvogel A.-M."/>
            <person name="Schoenle A."/>
        </authorList>
    </citation>
    <scope>NUCLEOTIDE SEQUENCE [LARGE SCALE GENOMIC DNA]</scope>
</reference>
<feature type="region of interest" description="Disordered" evidence="3">
    <location>
        <begin position="336"/>
        <end position="441"/>
    </location>
</feature>
<name>A0AAV2M1Y8_KNICA</name>
<evidence type="ECO:0000256" key="2">
    <source>
        <dbReference type="ARBA" id="ARBA00012180"/>
    </source>
</evidence>
<dbReference type="FunFam" id="3.30.70.270:FF:000164">
    <property type="match status" value="1"/>
</dbReference>
<protein>
    <recommendedName>
        <fullName evidence="2">ribonuclease H</fullName>
        <ecNumber evidence="2">3.1.26.4</ecNumber>
    </recommendedName>
</protein>
<dbReference type="GO" id="GO:0004523">
    <property type="term" value="F:RNA-DNA hybrid ribonuclease activity"/>
    <property type="evidence" value="ECO:0007669"/>
    <property type="project" value="UniProtKB-EC"/>
</dbReference>
<dbReference type="InterPro" id="IPR043502">
    <property type="entry name" value="DNA/RNA_pol_sf"/>
</dbReference>